<dbReference type="InterPro" id="IPR005229">
    <property type="entry name" value="YicC/YloC-like"/>
</dbReference>
<dbReference type="Pfam" id="PF03755">
    <property type="entry name" value="YicC-like_N"/>
    <property type="match status" value="1"/>
</dbReference>
<dbReference type="InterPro" id="IPR013527">
    <property type="entry name" value="YicC-like_N"/>
</dbReference>
<evidence type="ECO:0000259" key="6">
    <source>
        <dbReference type="Pfam" id="PF03755"/>
    </source>
</evidence>
<dbReference type="Pfam" id="PF08340">
    <property type="entry name" value="YicC-like_C"/>
    <property type="match status" value="1"/>
</dbReference>
<comment type="similarity">
    <text evidence="5">Belongs to the YicC/YloC family.</text>
</comment>
<evidence type="ECO:0000256" key="1">
    <source>
        <dbReference type="ARBA" id="ARBA00001968"/>
    </source>
</evidence>
<evidence type="ECO:0000313" key="9">
    <source>
        <dbReference type="Proteomes" id="UP001157947"/>
    </source>
</evidence>
<dbReference type="GO" id="GO:0016787">
    <property type="term" value="F:hydrolase activity"/>
    <property type="evidence" value="ECO:0007669"/>
    <property type="project" value="UniProtKB-KW"/>
</dbReference>
<evidence type="ECO:0000259" key="7">
    <source>
        <dbReference type="Pfam" id="PF08340"/>
    </source>
</evidence>
<proteinExistence type="inferred from homology"/>
<sequence>MPYSMTGFSFIKKNIDNCEISVKIKSVNNKGIDISIKGNKDILFYLELDIRKKVQEFFERGSFQIYINYVDNNIINLAFDVESFKNTLNSLRDIFQNMNLNLSDDKLYDISFALTNKEEKEIEEDKKSLIMEVLEEALTKLKEERKKEAQFLIEDIDLRLSNISDLLEEVEKIKDDIIKRYQEKISLRIKQLLGENFSERAFIESSIIAEKMDITEEIVRLKAHISAFKDMLKKDEAIGRKLDFLTQEMLREATTMGNKIPDLSSFTVQIKSEIDKIKQQVQNIE</sequence>
<comment type="caution">
    <text evidence="8">The sequence shown here is derived from an EMBL/GenBank/DDBJ whole genome shotgun (WGS) entry which is preliminary data.</text>
</comment>
<comment type="cofactor">
    <cofactor evidence="1">
        <name>a divalent metal cation</name>
        <dbReference type="ChEBI" id="CHEBI:60240"/>
    </cofactor>
</comment>
<feature type="domain" description="Endoribonuclease YicC-like C-terminal" evidence="7">
    <location>
        <begin position="170"/>
        <end position="285"/>
    </location>
</feature>
<dbReference type="PANTHER" id="PTHR30636">
    <property type="entry name" value="UPF0701 PROTEIN YICC"/>
    <property type="match status" value="1"/>
</dbReference>
<keyword evidence="9" id="KW-1185">Reference proteome</keyword>
<organism evidence="8 9">
    <name type="scientific">Venenivibrio stagnispumantis</name>
    <dbReference type="NCBI Taxonomy" id="407998"/>
    <lineage>
        <taxon>Bacteria</taxon>
        <taxon>Pseudomonadati</taxon>
        <taxon>Aquificota</taxon>
        <taxon>Aquificia</taxon>
        <taxon>Aquificales</taxon>
        <taxon>Hydrogenothermaceae</taxon>
        <taxon>Venenivibrio</taxon>
    </lineage>
</organism>
<feature type="domain" description="Endoribonuclease YicC-like N-terminal" evidence="6">
    <location>
        <begin position="3"/>
        <end position="152"/>
    </location>
</feature>
<evidence type="ECO:0000313" key="8">
    <source>
        <dbReference type="EMBL" id="SMP12828.1"/>
    </source>
</evidence>
<keyword evidence="3" id="KW-0255">Endonuclease</keyword>
<dbReference type="EMBL" id="FXTX01000010">
    <property type="protein sequence ID" value="SMP12828.1"/>
    <property type="molecule type" value="Genomic_DNA"/>
</dbReference>
<dbReference type="RefSeq" id="WP_265133873.1">
    <property type="nucleotide sequence ID" value="NZ_FXTX01000010.1"/>
</dbReference>
<dbReference type="Proteomes" id="UP001157947">
    <property type="component" value="Unassembled WGS sequence"/>
</dbReference>
<evidence type="ECO:0000256" key="3">
    <source>
        <dbReference type="ARBA" id="ARBA00022759"/>
    </source>
</evidence>
<evidence type="ECO:0000256" key="2">
    <source>
        <dbReference type="ARBA" id="ARBA00022722"/>
    </source>
</evidence>
<dbReference type="AlphaFoldDB" id="A0AA46AEH2"/>
<reference evidence="8" key="1">
    <citation type="submission" date="2017-05" db="EMBL/GenBank/DDBJ databases">
        <authorList>
            <person name="Varghese N."/>
            <person name="Submissions S."/>
        </authorList>
    </citation>
    <scope>NUCLEOTIDE SEQUENCE</scope>
    <source>
        <strain evidence="8">DSM 18763</strain>
    </source>
</reference>
<dbReference type="InterPro" id="IPR013551">
    <property type="entry name" value="YicC-like_C"/>
</dbReference>
<gene>
    <name evidence="8" type="ORF">SAMN06264868_1108</name>
</gene>
<dbReference type="NCBIfam" id="TIGR00255">
    <property type="entry name" value="YicC/YloC family endoribonuclease"/>
    <property type="match status" value="1"/>
</dbReference>
<keyword evidence="4" id="KW-0378">Hydrolase</keyword>
<evidence type="ECO:0000256" key="4">
    <source>
        <dbReference type="ARBA" id="ARBA00022801"/>
    </source>
</evidence>
<dbReference type="PANTHER" id="PTHR30636:SF3">
    <property type="entry name" value="UPF0701 PROTEIN YICC"/>
    <property type="match status" value="1"/>
</dbReference>
<accession>A0AA46AEH2</accession>
<name>A0AA46AEH2_9AQUI</name>
<protein>
    <submittedName>
        <fullName evidence="8">TIGR00255 family protein</fullName>
    </submittedName>
</protein>
<dbReference type="GO" id="GO:0004521">
    <property type="term" value="F:RNA endonuclease activity"/>
    <property type="evidence" value="ECO:0007669"/>
    <property type="project" value="InterPro"/>
</dbReference>
<evidence type="ECO:0000256" key="5">
    <source>
        <dbReference type="ARBA" id="ARBA00035648"/>
    </source>
</evidence>
<keyword evidence="2" id="KW-0540">Nuclease</keyword>